<name>A0ABP8M6M3_9BACT</name>
<proteinExistence type="predicted"/>
<sequence>MRDVLSKVTHRGFFNSGTQFFTALFLVIFCHAAVASENYADTLLARKPLKIKGEWPASPLRVSDYVIRFEDTVGVTHRINRLLGEDGVPLGYVSHIETPVCSDTLCNLMDIRMFWTLAGSYWAYDTITRKPLTKNDHLKFDAKDYEKLHELLQDEQSILRRRHKDDLFDKEAKRVSKVVDAVTGATAKEVKEAAVDGAVYSSFTIYHLVHSQLAAVIRDDVRKHLLKDLAPKLSRSDKVDERIFFFKELDDSQVARYVPDMVATILPAIPRDRLFIMKKIPDSSWSQPEVQVPVAQMADRLDIHSLSHFLNQLKETEQLSLECLRPLSRLSAGLTLNQLKTYMILLDREDRFAGDPAIRKELEATASRPDYRYRDILSTFLNKKKLTP</sequence>
<organism evidence="1 2">
    <name type="scientific">Ravibacter arvi</name>
    <dbReference type="NCBI Taxonomy" id="2051041"/>
    <lineage>
        <taxon>Bacteria</taxon>
        <taxon>Pseudomonadati</taxon>
        <taxon>Bacteroidota</taxon>
        <taxon>Cytophagia</taxon>
        <taxon>Cytophagales</taxon>
        <taxon>Spirosomataceae</taxon>
        <taxon>Ravibacter</taxon>
    </lineage>
</organism>
<gene>
    <name evidence="1" type="ORF">GCM10023091_34410</name>
</gene>
<dbReference type="Proteomes" id="UP001501508">
    <property type="component" value="Unassembled WGS sequence"/>
</dbReference>
<keyword evidence="2" id="KW-1185">Reference proteome</keyword>
<reference evidence="2" key="1">
    <citation type="journal article" date="2019" name="Int. J. Syst. Evol. Microbiol.">
        <title>The Global Catalogue of Microorganisms (GCM) 10K type strain sequencing project: providing services to taxonomists for standard genome sequencing and annotation.</title>
        <authorList>
            <consortium name="The Broad Institute Genomics Platform"/>
            <consortium name="The Broad Institute Genome Sequencing Center for Infectious Disease"/>
            <person name="Wu L."/>
            <person name="Ma J."/>
        </authorList>
    </citation>
    <scope>NUCLEOTIDE SEQUENCE [LARGE SCALE GENOMIC DNA]</scope>
    <source>
        <strain evidence="2">JCM 31920</strain>
    </source>
</reference>
<comment type="caution">
    <text evidence="1">The sequence shown here is derived from an EMBL/GenBank/DDBJ whole genome shotgun (WGS) entry which is preliminary data.</text>
</comment>
<accession>A0ABP8M6M3</accession>
<dbReference type="RefSeq" id="WP_345031486.1">
    <property type="nucleotide sequence ID" value="NZ_BAABEY010000032.1"/>
</dbReference>
<evidence type="ECO:0000313" key="1">
    <source>
        <dbReference type="EMBL" id="GAA4444382.1"/>
    </source>
</evidence>
<dbReference type="EMBL" id="BAABEY010000032">
    <property type="protein sequence ID" value="GAA4444382.1"/>
    <property type="molecule type" value="Genomic_DNA"/>
</dbReference>
<evidence type="ECO:0000313" key="2">
    <source>
        <dbReference type="Proteomes" id="UP001501508"/>
    </source>
</evidence>
<protein>
    <submittedName>
        <fullName evidence="1">Uncharacterized protein</fullName>
    </submittedName>
</protein>